<accession>A0A3S1AV80</accession>
<comment type="caution">
    <text evidence="2">The sequence shown here is derived from an EMBL/GenBank/DDBJ whole genome shotgun (WGS) entry which is preliminary data.</text>
</comment>
<dbReference type="Proteomes" id="UP000271974">
    <property type="component" value="Unassembled WGS sequence"/>
</dbReference>
<name>A0A3S1AV80_ELYCH</name>
<organism evidence="2 3">
    <name type="scientific">Elysia chlorotica</name>
    <name type="common">Eastern emerald elysia</name>
    <name type="synonym">Sea slug</name>
    <dbReference type="NCBI Taxonomy" id="188477"/>
    <lineage>
        <taxon>Eukaryota</taxon>
        <taxon>Metazoa</taxon>
        <taxon>Spiralia</taxon>
        <taxon>Lophotrochozoa</taxon>
        <taxon>Mollusca</taxon>
        <taxon>Gastropoda</taxon>
        <taxon>Heterobranchia</taxon>
        <taxon>Euthyneura</taxon>
        <taxon>Panpulmonata</taxon>
        <taxon>Sacoglossa</taxon>
        <taxon>Placobranchoidea</taxon>
        <taxon>Plakobranchidae</taxon>
        <taxon>Elysia</taxon>
    </lineage>
</organism>
<dbReference type="STRING" id="188477.A0A3S1AV80"/>
<dbReference type="AlphaFoldDB" id="A0A3S1AV80"/>
<gene>
    <name evidence="2" type="ORF">EGW08_019130</name>
</gene>
<evidence type="ECO:0000313" key="3">
    <source>
        <dbReference type="Proteomes" id="UP000271974"/>
    </source>
</evidence>
<reference evidence="2 3" key="1">
    <citation type="submission" date="2019-01" db="EMBL/GenBank/DDBJ databases">
        <title>A draft genome assembly of the solar-powered sea slug Elysia chlorotica.</title>
        <authorList>
            <person name="Cai H."/>
            <person name="Li Q."/>
            <person name="Fang X."/>
            <person name="Li J."/>
            <person name="Curtis N.E."/>
            <person name="Altenburger A."/>
            <person name="Shibata T."/>
            <person name="Feng M."/>
            <person name="Maeda T."/>
            <person name="Schwartz J.A."/>
            <person name="Shigenobu S."/>
            <person name="Lundholm N."/>
            <person name="Nishiyama T."/>
            <person name="Yang H."/>
            <person name="Hasebe M."/>
            <person name="Li S."/>
            <person name="Pierce S.K."/>
            <person name="Wang J."/>
        </authorList>
    </citation>
    <scope>NUCLEOTIDE SEQUENCE [LARGE SCALE GENOMIC DNA]</scope>
    <source>
        <strain evidence="2">EC2010</strain>
        <tissue evidence="2">Whole organism of an adult</tissue>
    </source>
</reference>
<evidence type="ECO:0000313" key="2">
    <source>
        <dbReference type="EMBL" id="RUS73108.1"/>
    </source>
</evidence>
<keyword evidence="3" id="KW-1185">Reference proteome</keyword>
<evidence type="ECO:0000256" key="1">
    <source>
        <dbReference type="SAM" id="MobiDB-lite"/>
    </source>
</evidence>
<proteinExistence type="predicted"/>
<dbReference type="OrthoDB" id="16464at2759"/>
<feature type="compositionally biased region" description="Acidic residues" evidence="1">
    <location>
        <begin position="120"/>
        <end position="129"/>
    </location>
</feature>
<dbReference type="EMBL" id="RQTK01000976">
    <property type="protein sequence ID" value="RUS73108.1"/>
    <property type="molecule type" value="Genomic_DNA"/>
</dbReference>
<protein>
    <submittedName>
        <fullName evidence="2">Uncharacterized protein</fullName>
    </submittedName>
</protein>
<sequence>MSDVVDDINDKHMQPWSDACQRDGIVNTPLTPFIDQELLYNKHINIDGTRIESTGFTYSHPTLELSSMREILEDYVQLGLLPASLTGREAFYSRSDVDLLQAGASGVDLGGHGDSADFVGEAEEDPRAS</sequence>
<feature type="region of interest" description="Disordered" evidence="1">
    <location>
        <begin position="107"/>
        <end position="129"/>
    </location>
</feature>